<dbReference type="PANTHER" id="PTHR12549:SF11">
    <property type="entry name" value="LYSINE-SPECIFIC DEMETHYLASE JMJ25"/>
    <property type="match status" value="1"/>
</dbReference>
<feature type="domain" description="RING-type" evidence="9">
    <location>
        <begin position="76"/>
        <end position="125"/>
    </location>
</feature>
<keyword evidence="5" id="KW-0804">Transcription</keyword>
<dbReference type="GO" id="GO:0000118">
    <property type="term" value="C:histone deacetylase complex"/>
    <property type="evidence" value="ECO:0007669"/>
    <property type="project" value="TreeGrafter"/>
</dbReference>
<sequence>MSHLQVSAKENGNEDTLEASIKKNAAQGTQEISGTKRERRGDPVADPSSLVPRTSRFRERPIAPAVQEHQKESNMCHQCQRNDNGRVVRCQGCTSYKRRYCVKCIKRWYPHLSEDDFVERCPFCRHNCNCKTCLRSAYVVKKVDKWKVSEDDNNKFSMCIAHFLLPWLKEFHEEQMVEKRIEALIQGVAEC</sequence>
<dbReference type="Proteomes" id="UP000243499">
    <property type="component" value="Chromosome 3"/>
</dbReference>
<evidence type="ECO:0000256" key="8">
    <source>
        <dbReference type="SAM" id="MobiDB-lite"/>
    </source>
</evidence>
<dbReference type="GO" id="GO:0008270">
    <property type="term" value="F:zinc ion binding"/>
    <property type="evidence" value="ECO:0007669"/>
    <property type="project" value="UniProtKB-KW"/>
</dbReference>
<evidence type="ECO:0000256" key="6">
    <source>
        <dbReference type="ARBA" id="ARBA00023242"/>
    </source>
</evidence>
<evidence type="ECO:0000256" key="1">
    <source>
        <dbReference type="ARBA" id="ARBA00004123"/>
    </source>
</evidence>
<dbReference type="GO" id="GO:0003712">
    <property type="term" value="F:transcription coregulator activity"/>
    <property type="evidence" value="ECO:0007669"/>
    <property type="project" value="TreeGrafter"/>
</dbReference>
<dbReference type="PANTHER" id="PTHR12549">
    <property type="entry name" value="JMJC DOMAIN-CONTAINING HISTONE DEMETHYLATION PROTEIN"/>
    <property type="match status" value="1"/>
</dbReference>
<accession>A0A2T8KIH8</accession>
<evidence type="ECO:0000313" key="10">
    <source>
        <dbReference type="EMBL" id="PVH61976.1"/>
    </source>
</evidence>
<evidence type="ECO:0000256" key="4">
    <source>
        <dbReference type="ARBA" id="ARBA00023015"/>
    </source>
</evidence>
<dbReference type="InterPro" id="IPR045109">
    <property type="entry name" value="LSDs-like"/>
</dbReference>
<feature type="region of interest" description="Disordered" evidence="8">
    <location>
        <begin position="1"/>
        <end position="60"/>
    </location>
</feature>
<keyword evidence="4" id="KW-0805">Transcription regulation</keyword>
<proteinExistence type="inferred from homology"/>
<keyword evidence="7" id="KW-0863">Zinc-finger</keyword>
<comment type="subcellular location">
    <subcellularLocation>
        <location evidence="1">Nucleus</location>
    </subcellularLocation>
</comment>
<keyword evidence="6" id="KW-0539">Nucleus</keyword>
<dbReference type="Pfam" id="PF10497">
    <property type="entry name" value="zf-4CXXC_R1"/>
    <property type="match status" value="1"/>
</dbReference>
<name>A0A2T8KIH8_9POAL</name>
<dbReference type="AlphaFoldDB" id="A0A2T8KIH8"/>
<protein>
    <recommendedName>
        <fullName evidence="9">RING-type domain-containing protein</fullName>
    </recommendedName>
</protein>
<evidence type="ECO:0000256" key="3">
    <source>
        <dbReference type="ARBA" id="ARBA00022723"/>
    </source>
</evidence>
<comment type="similarity">
    <text evidence="2">Belongs to the JARID1 histone demethylase family.</text>
</comment>
<dbReference type="GO" id="GO:0000785">
    <property type="term" value="C:chromatin"/>
    <property type="evidence" value="ECO:0007669"/>
    <property type="project" value="TreeGrafter"/>
</dbReference>
<evidence type="ECO:0000256" key="7">
    <source>
        <dbReference type="PROSITE-ProRule" id="PRU00175"/>
    </source>
</evidence>
<evidence type="ECO:0000256" key="5">
    <source>
        <dbReference type="ARBA" id="ARBA00023163"/>
    </source>
</evidence>
<feature type="compositionally biased region" description="Polar residues" evidence="8">
    <location>
        <begin position="1"/>
        <end position="10"/>
    </location>
</feature>
<feature type="compositionally biased region" description="Basic and acidic residues" evidence="8">
    <location>
        <begin position="34"/>
        <end position="43"/>
    </location>
</feature>
<keyword evidence="3" id="KW-0479">Metal-binding</keyword>
<dbReference type="InterPro" id="IPR001841">
    <property type="entry name" value="Znf_RING"/>
</dbReference>
<dbReference type="GO" id="GO:0006357">
    <property type="term" value="P:regulation of transcription by RNA polymerase II"/>
    <property type="evidence" value="ECO:0007669"/>
    <property type="project" value="TreeGrafter"/>
</dbReference>
<dbReference type="InterPro" id="IPR018866">
    <property type="entry name" value="Znf-4CXXC_R1"/>
</dbReference>
<organism evidence="10">
    <name type="scientific">Panicum hallii</name>
    <dbReference type="NCBI Taxonomy" id="206008"/>
    <lineage>
        <taxon>Eukaryota</taxon>
        <taxon>Viridiplantae</taxon>
        <taxon>Streptophyta</taxon>
        <taxon>Embryophyta</taxon>
        <taxon>Tracheophyta</taxon>
        <taxon>Spermatophyta</taxon>
        <taxon>Magnoliopsida</taxon>
        <taxon>Liliopsida</taxon>
        <taxon>Poales</taxon>
        <taxon>Poaceae</taxon>
        <taxon>PACMAD clade</taxon>
        <taxon>Panicoideae</taxon>
        <taxon>Panicodae</taxon>
        <taxon>Paniceae</taxon>
        <taxon>Panicinae</taxon>
        <taxon>Panicum</taxon>
        <taxon>Panicum sect. Panicum</taxon>
    </lineage>
</organism>
<gene>
    <name evidence="10" type="ORF">PAHAL_3G167600</name>
</gene>
<dbReference type="PROSITE" id="PS50089">
    <property type="entry name" value="ZF_RING_2"/>
    <property type="match status" value="1"/>
</dbReference>
<dbReference type="GO" id="GO:0032454">
    <property type="term" value="F:histone H3K9 demethylase activity"/>
    <property type="evidence" value="ECO:0007669"/>
    <property type="project" value="InterPro"/>
</dbReference>
<dbReference type="GO" id="GO:0031490">
    <property type="term" value="F:chromatin DNA binding"/>
    <property type="evidence" value="ECO:0007669"/>
    <property type="project" value="TreeGrafter"/>
</dbReference>
<keyword evidence="7" id="KW-0862">Zinc</keyword>
<dbReference type="Gramene" id="PVH61976">
    <property type="protein sequence ID" value="PVH61976"/>
    <property type="gene ID" value="PAHAL_3G167600"/>
</dbReference>
<evidence type="ECO:0000256" key="2">
    <source>
        <dbReference type="ARBA" id="ARBA00006801"/>
    </source>
</evidence>
<reference evidence="10" key="1">
    <citation type="submission" date="2018-04" db="EMBL/GenBank/DDBJ databases">
        <title>WGS assembly of Panicum hallii.</title>
        <authorList>
            <person name="Lovell J."/>
            <person name="Jenkins J."/>
            <person name="Lowry D."/>
            <person name="Mamidi S."/>
            <person name="Sreedasyam A."/>
            <person name="Weng X."/>
            <person name="Barry K."/>
            <person name="Bonette J."/>
            <person name="Campitelli B."/>
            <person name="Daum C."/>
            <person name="Gordon S."/>
            <person name="Gould B."/>
            <person name="Lipzen A."/>
            <person name="Macqueen A."/>
            <person name="Palacio-Mejia J."/>
            <person name="Plott C."/>
            <person name="Shakirov E."/>
            <person name="Shu S."/>
            <person name="Yoshinaga Y."/>
            <person name="Zane M."/>
            <person name="Rokhsar D."/>
            <person name="Grimwood J."/>
            <person name="Schmutz J."/>
            <person name="Juenger T."/>
        </authorList>
    </citation>
    <scope>NUCLEOTIDE SEQUENCE [LARGE SCALE GENOMIC DNA]</scope>
    <source>
        <strain evidence="10">FIL2</strain>
    </source>
</reference>
<dbReference type="EMBL" id="CM008048">
    <property type="protein sequence ID" value="PVH61976.1"/>
    <property type="molecule type" value="Genomic_DNA"/>
</dbReference>
<evidence type="ECO:0000259" key="9">
    <source>
        <dbReference type="PROSITE" id="PS50089"/>
    </source>
</evidence>